<dbReference type="PROSITE" id="PS00622">
    <property type="entry name" value="HTH_LUXR_1"/>
    <property type="match status" value="1"/>
</dbReference>
<keyword evidence="10" id="KW-1185">Reference proteome</keyword>
<dbReference type="GO" id="GO:0006355">
    <property type="term" value="P:regulation of DNA-templated transcription"/>
    <property type="evidence" value="ECO:0007669"/>
    <property type="project" value="InterPro"/>
</dbReference>
<feature type="modified residue" description="4-aspartylphosphate" evidence="6">
    <location>
        <position position="78"/>
    </location>
</feature>
<dbReference type="SUPFAM" id="SSF52172">
    <property type="entry name" value="CheY-like"/>
    <property type="match status" value="1"/>
</dbReference>
<dbReference type="InterPro" id="IPR011006">
    <property type="entry name" value="CheY-like_superfamily"/>
</dbReference>
<evidence type="ECO:0000259" key="7">
    <source>
        <dbReference type="PROSITE" id="PS50043"/>
    </source>
</evidence>
<keyword evidence="5" id="KW-0804">Transcription</keyword>
<comment type="caution">
    <text evidence="9">The sequence shown here is derived from an EMBL/GenBank/DDBJ whole genome shotgun (WGS) entry which is preliminary data.</text>
</comment>
<evidence type="ECO:0000256" key="4">
    <source>
        <dbReference type="ARBA" id="ARBA00023125"/>
    </source>
</evidence>
<dbReference type="SMART" id="SM00421">
    <property type="entry name" value="HTH_LUXR"/>
    <property type="match status" value="1"/>
</dbReference>
<evidence type="ECO:0000256" key="1">
    <source>
        <dbReference type="ARBA" id="ARBA00022553"/>
    </source>
</evidence>
<dbReference type="Gene3D" id="1.10.10.10">
    <property type="entry name" value="Winged helix-like DNA-binding domain superfamily/Winged helix DNA-binding domain"/>
    <property type="match status" value="1"/>
</dbReference>
<dbReference type="SUPFAM" id="SSF46894">
    <property type="entry name" value="C-terminal effector domain of the bipartite response regulators"/>
    <property type="match status" value="1"/>
</dbReference>
<dbReference type="Pfam" id="PF00196">
    <property type="entry name" value="GerE"/>
    <property type="match status" value="1"/>
</dbReference>
<feature type="domain" description="Response regulatory" evidence="8">
    <location>
        <begin position="30"/>
        <end position="143"/>
    </location>
</feature>
<evidence type="ECO:0000256" key="6">
    <source>
        <dbReference type="PROSITE-ProRule" id="PRU00169"/>
    </source>
</evidence>
<dbReference type="STRING" id="466.Lmac_2432"/>
<dbReference type="GO" id="GO:0000160">
    <property type="term" value="P:phosphorelay signal transduction system"/>
    <property type="evidence" value="ECO:0007669"/>
    <property type="project" value="UniProtKB-KW"/>
</dbReference>
<evidence type="ECO:0000313" key="10">
    <source>
        <dbReference type="Proteomes" id="UP000054908"/>
    </source>
</evidence>
<dbReference type="InterPro" id="IPR001789">
    <property type="entry name" value="Sig_transdc_resp-reg_receiver"/>
</dbReference>
<keyword evidence="4" id="KW-0238">DNA-binding</keyword>
<dbReference type="CDD" id="cd17537">
    <property type="entry name" value="REC_FixJ"/>
    <property type="match status" value="1"/>
</dbReference>
<gene>
    <name evidence="9" type="ORF">Lmac_2432</name>
</gene>
<evidence type="ECO:0000259" key="8">
    <source>
        <dbReference type="PROSITE" id="PS50110"/>
    </source>
</evidence>
<dbReference type="CDD" id="cd06170">
    <property type="entry name" value="LuxR_C_like"/>
    <property type="match status" value="1"/>
</dbReference>
<dbReference type="PANTHER" id="PTHR44688:SF16">
    <property type="entry name" value="DNA-BINDING TRANSCRIPTIONAL ACTIVATOR DEVR_DOSR"/>
    <property type="match status" value="1"/>
</dbReference>
<accession>A0A0W0VXV2</accession>
<dbReference type="PATRIC" id="fig|466.6.peg.2586"/>
<dbReference type="Gene3D" id="3.40.50.2300">
    <property type="match status" value="1"/>
</dbReference>
<dbReference type="PRINTS" id="PR00038">
    <property type="entry name" value="HTHLUXR"/>
</dbReference>
<dbReference type="Pfam" id="PF00072">
    <property type="entry name" value="Response_reg"/>
    <property type="match status" value="1"/>
</dbReference>
<dbReference type="AlphaFoldDB" id="A0A0W0VXV2"/>
<keyword evidence="1 6" id="KW-0597">Phosphoprotein</keyword>
<feature type="domain" description="HTH luxR-type" evidence="7">
    <location>
        <begin position="153"/>
        <end position="218"/>
    </location>
</feature>
<evidence type="ECO:0000256" key="3">
    <source>
        <dbReference type="ARBA" id="ARBA00023015"/>
    </source>
</evidence>
<dbReference type="PROSITE" id="PS50110">
    <property type="entry name" value="RESPONSE_REGULATORY"/>
    <property type="match status" value="1"/>
</dbReference>
<dbReference type="EMBL" id="LNYL01000048">
    <property type="protein sequence ID" value="KTD24895.1"/>
    <property type="molecule type" value="Genomic_DNA"/>
</dbReference>
<evidence type="ECO:0000256" key="5">
    <source>
        <dbReference type="ARBA" id="ARBA00023163"/>
    </source>
</evidence>
<evidence type="ECO:0000313" key="9">
    <source>
        <dbReference type="EMBL" id="KTD24895.1"/>
    </source>
</evidence>
<dbReference type="PROSITE" id="PS50043">
    <property type="entry name" value="HTH_LUXR_2"/>
    <property type="match status" value="1"/>
</dbReference>
<dbReference type="InterPro" id="IPR036388">
    <property type="entry name" value="WH-like_DNA-bd_sf"/>
</dbReference>
<organism evidence="9 10">
    <name type="scientific">Legionella maceachernii</name>
    <dbReference type="NCBI Taxonomy" id="466"/>
    <lineage>
        <taxon>Bacteria</taxon>
        <taxon>Pseudomonadati</taxon>
        <taxon>Pseudomonadota</taxon>
        <taxon>Gammaproteobacteria</taxon>
        <taxon>Legionellales</taxon>
        <taxon>Legionellaceae</taxon>
        <taxon>Legionella</taxon>
    </lineage>
</organism>
<keyword evidence="3" id="KW-0805">Transcription regulation</keyword>
<proteinExistence type="predicted"/>
<dbReference type="Proteomes" id="UP000054908">
    <property type="component" value="Unassembled WGS sequence"/>
</dbReference>
<keyword evidence="2" id="KW-0902">Two-component regulatory system</keyword>
<reference evidence="9 10" key="1">
    <citation type="submission" date="2015-11" db="EMBL/GenBank/DDBJ databases">
        <title>Genomic analysis of 38 Legionella species identifies large and diverse effector repertoires.</title>
        <authorList>
            <person name="Burstein D."/>
            <person name="Amaro F."/>
            <person name="Zusman T."/>
            <person name="Lifshitz Z."/>
            <person name="Cohen O."/>
            <person name="Gilbert J.A."/>
            <person name="Pupko T."/>
            <person name="Shuman H.A."/>
            <person name="Segal G."/>
        </authorList>
    </citation>
    <scope>NUCLEOTIDE SEQUENCE [LARGE SCALE GENOMIC DNA]</scope>
    <source>
        <strain evidence="9 10">PX-1-G2-E2</strain>
    </source>
</reference>
<dbReference type="SMART" id="SM00448">
    <property type="entry name" value="REC"/>
    <property type="match status" value="1"/>
</dbReference>
<name>A0A0W0VXV2_9GAMM</name>
<dbReference type="PANTHER" id="PTHR44688">
    <property type="entry name" value="DNA-BINDING TRANSCRIPTIONAL ACTIVATOR DEVR_DOSR"/>
    <property type="match status" value="1"/>
</dbReference>
<dbReference type="InterPro" id="IPR000792">
    <property type="entry name" value="Tscrpt_reg_LuxR_C"/>
</dbReference>
<protein>
    <submittedName>
        <fullName evidence="9">Sigma 54-dependent response regulator</fullName>
    </submittedName>
</protein>
<sequence length="222" mass="25178">MNRVLKKYIYIALINQLVTSGMGQKLNNLTLYIVDDDYDVCKSLRFLFESLNYKVETYTSSQDFLENISNTPGCLITDVRLPEMSGLELLDQLNAMKINLPVIVITGYGDIPMAVRAMKAGAVDFILKPINEQYILEVVQKTISSLRNNELLPPRSKINLTDREQQIINLLLEGKLNKEIAFDLGISISTVEAHRANIMKKMNSKNLAQLIKTYLQAQMSME</sequence>
<dbReference type="FunFam" id="3.40.50.2300:FF:000018">
    <property type="entry name" value="DNA-binding transcriptional regulator NtrC"/>
    <property type="match status" value="1"/>
</dbReference>
<evidence type="ECO:0000256" key="2">
    <source>
        <dbReference type="ARBA" id="ARBA00023012"/>
    </source>
</evidence>
<dbReference type="GO" id="GO:0003677">
    <property type="term" value="F:DNA binding"/>
    <property type="evidence" value="ECO:0007669"/>
    <property type="project" value="UniProtKB-KW"/>
</dbReference>
<dbReference type="InterPro" id="IPR016032">
    <property type="entry name" value="Sig_transdc_resp-reg_C-effctor"/>
</dbReference>